<dbReference type="AlphaFoldDB" id="A0A6N2ZTU7"/>
<feature type="transmembrane region" description="Helical" evidence="1">
    <location>
        <begin position="9"/>
        <end position="28"/>
    </location>
</feature>
<feature type="domain" description="Mce/MlaD" evidence="2">
    <location>
        <begin position="39"/>
        <end position="112"/>
    </location>
</feature>
<evidence type="ECO:0000259" key="2">
    <source>
        <dbReference type="Pfam" id="PF02470"/>
    </source>
</evidence>
<keyword evidence="1" id="KW-0472">Membrane</keyword>
<dbReference type="EMBL" id="CACRUX010000017">
    <property type="protein sequence ID" value="VYT82123.1"/>
    <property type="molecule type" value="Genomic_DNA"/>
</dbReference>
<proteinExistence type="predicted"/>
<reference evidence="3" key="1">
    <citation type="submission" date="2019-11" db="EMBL/GenBank/DDBJ databases">
        <authorList>
            <person name="Feng L."/>
        </authorList>
    </citation>
    <scope>NUCLEOTIDE SEQUENCE</scope>
    <source>
        <strain evidence="3">VrattiLFYP33</strain>
    </source>
</reference>
<dbReference type="RefSeq" id="WP_021840872.1">
    <property type="nucleotide sequence ID" value="NZ_CACRUX010000017.1"/>
</dbReference>
<name>A0A6N2ZTU7_9FIRM</name>
<dbReference type="Pfam" id="PF02470">
    <property type="entry name" value="MlaD"/>
    <property type="match status" value="1"/>
</dbReference>
<gene>
    <name evidence="3" type="ORF">VRLFYP33_00083</name>
</gene>
<accession>A0A6N2ZTU7</accession>
<protein>
    <submittedName>
        <fullName evidence="3">Mce related protein</fullName>
    </submittedName>
</protein>
<dbReference type="InterPro" id="IPR052336">
    <property type="entry name" value="MlaD_Phospholipid_Transporter"/>
</dbReference>
<evidence type="ECO:0000256" key="1">
    <source>
        <dbReference type="SAM" id="Phobius"/>
    </source>
</evidence>
<evidence type="ECO:0000313" key="3">
    <source>
        <dbReference type="EMBL" id="VYT82123.1"/>
    </source>
</evidence>
<keyword evidence="1" id="KW-0812">Transmembrane</keyword>
<dbReference type="PANTHER" id="PTHR33371">
    <property type="entry name" value="INTERMEMBRANE PHOSPHOLIPID TRANSPORT SYSTEM BINDING PROTEIN MLAD-RELATED"/>
    <property type="match status" value="1"/>
</dbReference>
<dbReference type="InterPro" id="IPR003399">
    <property type="entry name" value="Mce/MlaD"/>
</dbReference>
<dbReference type="PANTHER" id="PTHR33371:SF4">
    <property type="entry name" value="INTERMEMBRANE PHOSPHOLIPID TRANSPORT SYSTEM BINDING PROTEIN MLAD"/>
    <property type="match status" value="1"/>
</dbReference>
<organism evidence="3">
    <name type="scientific">Veillonella ratti</name>
    <dbReference type="NCBI Taxonomy" id="103892"/>
    <lineage>
        <taxon>Bacteria</taxon>
        <taxon>Bacillati</taxon>
        <taxon>Bacillota</taxon>
        <taxon>Negativicutes</taxon>
        <taxon>Veillonellales</taxon>
        <taxon>Veillonellaceae</taxon>
        <taxon>Veillonella</taxon>
    </lineage>
</organism>
<keyword evidence="1" id="KW-1133">Transmembrane helix</keyword>
<sequence length="434" mass="47559">MKFNTEAKVGLFTIIGLCLFAAAIIFVGRLELFEPPRMHITGDFQSVTGLKTGNQVKYSGVTVGRVSSMEVTAKGVTLTMDIDKDTEIPIDSEFALANDGILGDKFIQITPGRSQVFLKDGDMIRGDGHSDIDKTMQQATILMEEANKTLGSINNIIGDAQTQTSLRNALRSTEIIANNTAELTARFNQMALDNQGNINEITANMTDITRNMTAITGQLDTSLQNLDGDGQASRDMRTILDNLKTTTDSLNSMAASMQGIVTDPQSSQDIKETLHNTAQLTTKLNRLTGGDVDSRESGKKYPFKASANMELLYNTTKNKYNPNADFRLQFGQNLFTLGANNIGDGSRLELTYGKYVADQFSVRGGIFDGDVGVGVDYGMGGPFTISAAVMDLNDVRYRIRSEVRLFDDVYAIAQFIRPFSEENGGNFYGIRYVF</sequence>